<dbReference type="FunFam" id="3.30.1130.10:FF:000003">
    <property type="entry name" value="7,8-dihydroneopterin aldolase"/>
    <property type="match status" value="1"/>
</dbReference>
<dbReference type="HOGENOM" id="CLU_112632_1_3_9"/>
<sequence>MMPYYGGLTVKDKIILRGMNFFGYHGVFEEERRLGQPFQVDLELSMDLQPAGQGDDLNLSVSYAEVFEIVEQVLTGEPYKLLEAVAERISQRVLEQYEKVEEIKVTLKKPNAPIQGNFQYMAVEITRGRKH</sequence>
<reference evidence="8 9" key="1">
    <citation type="submission" date="2007-03" db="EMBL/GenBank/DDBJ databases">
        <title>Complete sequence of Desulfotomaculum reducens MI-1.</title>
        <authorList>
            <consortium name="US DOE Joint Genome Institute"/>
            <person name="Copeland A."/>
            <person name="Lucas S."/>
            <person name="Lapidus A."/>
            <person name="Barry K."/>
            <person name="Detter J.C."/>
            <person name="Glavina del Rio T."/>
            <person name="Hammon N."/>
            <person name="Israni S."/>
            <person name="Dalin E."/>
            <person name="Tice H."/>
            <person name="Pitluck S."/>
            <person name="Sims D."/>
            <person name="Brettin T."/>
            <person name="Bruce D."/>
            <person name="Han C."/>
            <person name="Tapia R."/>
            <person name="Schmutz J."/>
            <person name="Larimer F."/>
            <person name="Land M."/>
            <person name="Hauser L."/>
            <person name="Kyrpides N."/>
            <person name="Kim E."/>
            <person name="Tebo B.M."/>
            <person name="Richardson P."/>
        </authorList>
    </citation>
    <scope>NUCLEOTIDE SEQUENCE [LARGE SCALE GENOMIC DNA]</scope>
    <source>
        <strain evidence="8 9">MI-1</strain>
    </source>
</reference>
<evidence type="ECO:0000256" key="3">
    <source>
        <dbReference type="ARBA" id="ARBA00005708"/>
    </source>
</evidence>
<dbReference type="Pfam" id="PF02152">
    <property type="entry name" value="FolB"/>
    <property type="match status" value="1"/>
</dbReference>
<keyword evidence="9" id="KW-1185">Reference proteome</keyword>
<evidence type="ECO:0000256" key="1">
    <source>
        <dbReference type="ARBA" id="ARBA00001353"/>
    </source>
</evidence>
<dbReference type="SMART" id="SM00905">
    <property type="entry name" value="FolB"/>
    <property type="match status" value="1"/>
</dbReference>
<feature type="domain" description="Dihydroneopterin aldolase/epimerase" evidence="7">
    <location>
        <begin position="14"/>
        <end position="127"/>
    </location>
</feature>
<evidence type="ECO:0000256" key="2">
    <source>
        <dbReference type="ARBA" id="ARBA00005013"/>
    </source>
</evidence>
<dbReference type="EMBL" id="CP000612">
    <property type="protein sequence ID" value="ABO48704.1"/>
    <property type="molecule type" value="Genomic_DNA"/>
</dbReference>
<dbReference type="GO" id="GO:0005737">
    <property type="term" value="C:cytoplasm"/>
    <property type="evidence" value="ECO:0007669"/>
    <property type="project" value="TreeGrafter"/>
</dbReference>
<organism evidence="8 9">
    <name type="scientific">Desulforamulus reducens (strain ATCC BAA-1160 / DSM 100696 / MI-1)</name>
    <name type="common">Desulfotomaculum reducens</name>
    <dbReference type="NCBI Taxonomy" id="349161"/>
    <lineage>
        <taxon>Bacteria</taxon>
        <taxon>Bacillati</taxon>
        <taxon>Bacillota</taxon>
        <taxon>Clostridia</taxon>
        <taxon>Eubacteriales</taxon>
        <taxon>Peptococcaceae</taxon>
        <taxon>Desulforamulus</taxon>
    </lineage>
</organism>
<dbReference type="GO" id="GO:0046654">
    <property type="term" value="P:tetrahydrofolate biosynthetic process"/>
    <property type="evidence" value="ECO:0007669"/>
    <property type="project" value="UniProtKB-UniRule"/>
</dbReference>
<evidence type="ECO:0000256" key="5">
    <source>
        <dbReference type="ARBA" id="ARBA00023239"/>
    </source>
</evidence>
<dbReference type="NCBIfam" id="TIGR00525">
    <property type="entry name" value="folB"/>
    <property type="match status" value="1"/>
</dbReference>
<comment type="pathway">
    <text evidence="2 6">Cofactor biosynthesis; tetrahydrofolate biosynthesis; 2-amino-4-hydroxy-6-hydroxymethyl-7,8-dihydropteridine diphosphate from 7,8-dihydroneopterin triphosphate: step 3/4.</text>
</comment>
<gene>
    <name evidence="8" type="ordered locus">Dred_0155</name>
</gene>
<dbReference type="InterPro" id="IPR006156">
    <property type="entry name" value="Dihydroneopterin_aldolase"/>
</dbReference>
<dbReference type="SUPFAM" id="SSF55620">
    <property type="entry name" value="Tetrahydrobiopterin biosynthesis enzymes-like"/>
    <property type="match status" value="1"/>
</dbReference>
<dbReference type="PANTHER" id="PTHR42844">
    <property type="entry name" value="DIHYDRONEOPTERIN ALDOLASE 1-RELATED"/>
    <property type="match status" value="1"/>
</dbReference>
<dbReference type="GO" id="GO:0046656">
    <property type="term" value="P:folic acid biosynthetic process"/>
    <property type="evidence" value="ECO:0007669"/>
    <property type="project" value="UniProtKB-UniRule"/>
</dbReference>
<name>A4J0V1_DESRM</name>
<dbReference type="EC" id="4.1.2.25" evidence="6"/>
<evidence type="ECO:0000313" key="8">
    <source>
        <dbReference type="EMBL" id="ABO48704.1"/>
    </source>
</evidence>
<comment type="function">
    <text evidence="6">Catalyzes the conversion of 7,8-dihydroneopterin to 6-hydroxymethyl-7,8-dihydropterin.</text>
</comment>
<evidence type="ECO:0000259" key="7">
    <source>
        <dbReference type="SMART" id="SM00905"/>
    </source>
</evidence>
<dbReference type="InterPro" id="IPR006157">
    <property type="entry name" value="FolB_dom"/>
</dbReference>
<dbReference type="eggNOG" id="COG1539">
    <property type="taxonomic scope" value="Bacteria"/>
</dbReference>
<comment type="catalytic activity">
    <reaction evidence="1 6">
        <text>7,8-dihydroneopterin = 6-hydroxymethyl-7,8-dihydropterin + glycolaldehyde</text>
        <dbReference type="Rhea" id="RHEA:10540"/>
        <dbReference type="ChEBI" id="CHEBI:17001"/>
        <dbReference type="ChEBI" id="CHEBI:17071"/>
        <dbReference type="ChEBI" id="CHEBI:44841"/>
        <dbReference type="EC" id="4.1.2.25"/>
    </reaction>
</comment>
<dbReference type="NCBIfam" id="TIGR00526">
    <property type="entry name" value="folB_dom"/>
    <property type="match status" value="1"/>
</dbReference>
<dbReference type="GO" id="GO:0004150">
    <property type="term" value="F:dihydroneopterin aldolase activity"/>
    <property type="evidence" value="ECO:0007669"/>
    <property type="project" value="UniProtKB-UniRule"/>
</dbReference>
<accession>A4J0V1</accession>
<dbReference type="Gene3D" id="3.30.1130.10">
    <property type="match status" value="1"/>
</dbReference>
<dbReference type="CDD" id="cd00534">
    <property type="entry name" value="DHNA_DHNTPE"/>
    <property type="match status" value="1"/>
</dbReference>
<dbReference type="AlphaFoldDB" id="A4J0V1"/>
<dbReference type="InterPro" id="IPR043133">
    <property type="entry name" value="GTP-CH-I_C/QueF"/>
</dbReference>
<protein>
    <recommendedName>
        <fullName evidence="6">7,8-dihydroneopterin aldolase</fullName>
        <ecNumber evidence="6">4.1.2.25</ecNumber>
    </recommendedName>
</protein>
<dbReference type="STRING" id="349161.Dred_0155"/>
<dbReference type="Proteomes" id="UP000001556">
    <property type="component" value="Chromosome"/>
</dbReference>
<proteinExistence type="inferred from homology"/>
<evidence type="ECO:0000313" key="9">
    <source>
        <dbReference type="Proteomes" id="UP000001556"/>
    </source>
</evidence>
<dbReference type="KEGG" id="drm:Dred_0155"/>
<evidence type="ECO:0000256" key="4">
    <source>
        <dbReference type="ARBA" id="ARBA00022909"/>
    </source>
</evidence>
<keyword evidence="4 6" id="KW-0289">Folate biosynthesis</keyword>
<keyword evidence="5 6" id="KW-0456">Lyase</keyword>
<comment type="similarity">
    <text evidence="3 6">Belongs to the DHNA family.</text>
</comment>
<dbReference type="PANTHER" id="PTHR42844:SF1">
    <property type="entry name" value="DIHYDRONEOPTERIN ALDOLASE 1-RELATED"/>
    <property type="match status" value="1"/>
</dbReference>
<evidence type="ECO:0000256" key="6">
    <source>
        <dbReference type="RuleBase" id="RU362079"/>
    </source>
</evidence>
<dbReference type="UniPathway" id="UPA00077">
    <property type="reaction ID" value="UER00154"/>
</dbReference>